<dbReference type="PANTHER" id="PTHR42655:SF1">
    <property type="entry name" value="GLYCOGEN PHOSPHORYLASE"/>
    <property type="match status" value="1"/>
</dbReference>
<evidence type="ECO:0000313" key="6">
    <source>
        <dbReference type="EMBL" id="QOW12029.1"/>
    </source>
</evidence>
<dbReference type="PIRSF" id="PIRSF000460">
    <property type="entry name" value="Pprylas_GlgP"/>
    <property type="match status" value="1"/>
</dbReference>
<dbReference type="Pfam" id="PF11897">
    <property type="entry name" value="DUF3417"/>
    <property type="match status" value="1"/>
</dbReference>
<dbReference type="Pfam" id="PF00343">
    <property type="entry name" value="Phosphorylase"/>
    <property type="match status" value="1"/>
</dbReference>
<feature type="domain" description="DUF3417" evidence="5">
    <location>
        <begin position="21"/>
        <end position="125"/>
    </location>
</feature>
<evidence type="ECO:0000256" key="3">
    <source>
        <dbReference type="ARBA" id="ARBA00022533"/>
    </source>
</evidence>
<dbReference type="GO" id="GO:0030170">
    <property type="term" value="F:pyridoxal phosphate binding"/>
    <property type="evidence" value="ECO:0007669"/>
    <property type="project" value="InterPro"/>
</dbReference>
<dbReference type="InterPro" id="IPR011834">
    <property type="entry name" value="Agluc_phsphrylas"/>
</dbReference>
<keyword evidence="6" id="KW-0808">Transferase</keyword>
<proteinExistence type="inferred from homology"/>
<keyword evidence="3" id="KW-0021">Allosteric enzyme</keyword>
<evidence type="ECO:0000256" key="2">
    <source>
        <dbReference type="ARBA" id="ARBA00006047"/>
    </source>
</evidence>
<protein>
    <submittedName>
        <fullName evidence="6">Glycosyltransferase family 1 protein</fullName>
    </submittedName>
</protein>
<evidence type="ECO:0000313" key="7">
    <source>
        <dbReference type="Proteomes" id="UP000594195"/>
    </source>
</evidence>
<sequence>MNAEKFNNNQLYGLLPSDAEGMKTLTELSLNMRWSWNHVADELWQQLDYDLWKITHNPWIILQSVSRDKLEKLLNDKDFRNKMNDLVKIKDYSNTTPAWFQQNHSNSALKCIAYFSMEYMLSEALPIYVGGLGNVAGDQLKSASDLGVPVVAVGLLYQQGYFRQKIDKEGNQQAMFPFTDPGQLPITPLRLPNGEWLRLKINLAGHTVWLRTWEVQVGRIKLYLLDSNDVVNLPEYREITSEIYGGGVEMRIKQEILLGIGGWKLLQALDIHPEVCHMNEGHAAFLTLERACSFMKENKIPFEAALAVTRAGNLFTTHTAVAAGFDHFSPSLMWKFFGNYAKNELGIEFDNMMALGRANPFDTSEYFNMAYLAIRGSGAVNGVSHLHGKVSKSLFNILFPRQPISEIPIGSVTNGVHMPSWDSSFADKVWTDACGKNRWKGGLETLEEDIHKIKDETLWQMRNDGRNELVNFIRDRFEAQSDVADQSPEFIENAKHVFNPNTLTLGFARRFVPYKRPDLLLHDEERFVRILTNNEHPVQLVIAGKASPFDESGKALIRTWIQFIQKYNLYNHIVLLSDYDVLLTRHLVQGADVWVNTPRRPWEASGTSGMKVLVNGGINLSELDGWWAEAYTPEVGWALGDGKEHGEDLAWDAKEAEDLYDLLENQIIPDFYNRNEKDIPEKWINKMRKSMAILTPSFSANRAVREYTENYYLPAADNYNKRAAEKGAAGMKIMNTHQELLQKWNQIQFSEVHTEDKDNGHLFQVQVKLNGLNPEFVSVELYANGINSDAPVKIKMDHVSGVNDQYEYVANTDGSRPVSDYTARVIPNYENVSVPLEDNLILWQH</sequence>
<dbReference type="GO" id="GO:0008184">
    <property type="term" value="F:glycogen phosphorylase activity"/>
    <property type="evidence" value="ECO:0007669"/>
    <property type="project" value="InterPro"/>
</dbReference>
<dbReference type="AlphaFoldDB" id="A0A7M2YDV9"/>
<dbReference type="EMBL" id="CP040442">
    <property type="protein sequence ID" value="QOW12029.1"/>
    <property type="molecule type" value="Genomic_DNA"/>
</dbReference>
<dbReference type="NCBIfam" id="TIGR02094">
    <property type="entry name" value="more_P_ylases"/>
    <property type="match status" value="1"/>
</dbReference>
<dbReference type="GO" id="GO:0005975">
    <property type="term" value="P:carbohydrate metabolic process"/>
    <property type="evidence" value="ECO:0007669"/>
    <property type="project" value="InterPro"/>
</dbReference>
<dbReference type="InterPro" id="IPR052182">
    <property type="entry name" value="Glycogen/Maltodextrin_Phosph"/>
</dbReference>
<dbReference type="Proteomes" id="UP000594195">
    <property type="component" value="Chromosome"/>
</dbReference>
<dbReference type="InterPro" id="IPR024517">
    <property type="entry name" value="Glycogen_phosphorylase_DUF3417"/>
</dbReference>
<gene>
    <name evidence="6" type="ORF">Q73A0000_16405</name>
</gene>
<evidence type="ECO:0000256" key="4">
    <source>
        <dbReference type="PIRSR" id="PIRSR000460-1"/>
    </source>
</evidence>
<dbReference type="KEGG" id="kfa:Q73A0000_16405"/>
<comment type="similarity">
    <text evidence="2">Belongs to the glycogen phosphorylase family.</text>
</comment>
<organism evidence="6 7">
    <name type="scientific">Kaistella flava</name>
    <name type="common">ex Peng et al. 2021</name>
    <dbReference type="NCBI Taxonomy" id="2038776"/>
    <lineage>
        <taxon>Bacteria</taxon>
        <taxon>Pseudomonadati</taxon>
        <taxon>Bacteroidota</taxon>
        <taxon>Flavobacteriia</taxon>
        <taxon>Flavobacteriales</taxon>
        <taxon>Weeksellaceae</taxon>
        <taxon>Chryseobacterium group</taxon>
        <taxon>Kaistella</taxon>
    </lineage>
</organism>
<name>A0A7M2YDV9_9FLAO</name>
<dbReference type="InterPro" id="IPR000811">
    <property type="entry name" value="Glyco_trans_35"/>
</dbReference>
<evidence type="ECO:0000256" key="1">
    <source>
        <dbReference type="ARBA" id="ARBA00001275"/>
    </source>
</evidence>
<dbReference type="PANTHER" id="PTHR42655">
    <property type="entry name" value="GLYCOGEN PHOSPHORYLASE"/>
    <property type="match status" value="1"/>
</dbReference>
<dbReference type="Gene3D" id="3.40.50.2000">
    <property type="entry name" value="Glycogen Phosphorylase B"/>
    <property type="match status" value="3"/>
</dbReference>
<dbReference type="SUPFAM" id="SSF53756">
    <property type="entry name" value="UDP-Glycosyltransferase/glycogen phosphorylase"/>
    <property type="match status" value="1"/>
</dbReference>
<keyword evidence="7" id="KW-1185">Reference proteome</keyword>
<accession>A0A7M2YDV9</accession>
<keyword evidence="4" id="KW-0663">Pyridoxal phosphate</keyword>
<feature type="modified residue" description="N6-(pyridoxal phosphate)lysine" evidence="4">
    <location>
        <position position="611"/>
    </location>
</feature>
<reference evidence="6 7" key="1">
    <citation type="submission" date="2019-05" db="EMBL/GenBank/DDBJ databases">
        <title>Chryseobacterium sp. isolated from King George Island, maritime Antarctica.</title>
        <authorList>
            <person name="Peng X."/>
        </authorList>
    </citation>
    <scope>NUCLEOTIDE SEQUENCE [LARGE SCALE GENOMIC DNA]</scope>
    <source>
        <strain evidence="6 7">7-3A</strain>
    </source>
</reference>
<evidence type="ECO:0000259" key="5">
    <source>
        <dbReference type="Pfam" id="PF11897"/>
    </source>
</evidence>
<comment type="catalytic activity">
    <reaction evidence="1">
        <text>[(1-&gt;4)-alpha-D-glucosyl](n) + phosphate = [(1-&gt;4)-alpha-D-glucosyl](n-1) + alpha-D-glucose 1-phosphate</text>
        <dbReference type="Rhea" id="RHEA:41732"/>
        <dbReference type="Rhea" id="RHEA-COMP:9584"/>
        <dbReference type="Rhea" id="RHEA-COMP:9586"/>
        <dbReference type="ChEBI" id="CHEBI:15444"/>
        <dbReference type="ChEBI" id="CHEBI:43474"/>
        <dbReference type="ChEBI" id="CHEBI:58601"/>
        <dbReference type="EC" id="2.4.1.1"/>
    </reaction>
</comment>